<evidence type="ECO:0000313" key="3">
    <source>
        <dbReference type="Proteomes" id="UP001303046"/>
    </source>
</evidence>
<gene>
    <name evidence="2" type="primary">Necator_chrIII.g12783</name>
    <name evidence="2" type="ORF">RB195_012016</name>
</gene>
<comment type="caution">
    <text evidence="2">The sequence shown here is derived from an EMBL/GenBank/DDBJ whole genome shotgun (WGS) entry which is preliminary data.</text>
</comment>
<feature type="region of interest" description="Disordered" evidence="1">
    <location>
        <begin position="43"/>
        <end position="67"/>
    </location>
</feature>
<name>A0ABR1D6P4_NECAM</name>
<accession>A0ABR1D6P4</accession>
<organism evidence="2 3">
    <name type="scientific">Necator americanus</name>
    <name type="common">Human hookworm</name>
    <dbReference type="NCBI Taxonomy" id="51031"/>
    <lineage>
        <taxon>Eukaryota</taxon>
        <taxon>Metazoa</taxon>
        <taxon>Ecdysozoa</taxon>
        <taxon>Nematoda</taxon>
        <taxon>Chromadorea</taxon>
        <taxon>Rhabditida</taxon>
        <taxon>Rhabditina</taxon>
        <taxon>Rhabditomorpha</taxon>
        <taxon>Strongyloidea</taxon>
        <taxon>Ancylostomatidae</taxon>
        <taxon>Bunostominae</taxon>
        <taxon>Necator</taxon>
    </lineage>
</organism>
<dbReference type="Proteomes" id="UP001303046">
    <property type="component" value="Unassembled WGS sequence"/>
</dbReference>
<protein>
    <submittedName>
        <fullName evidence="2">Uncharacterized protein</fullName>
    </submittedName>
</protein>
<dbReference type="EMBL" id="JAVFWL010000003">
    <property type="protein sequence ID" value="KAK6745643.1"/>
    <property type="molecule type" value="Genomic_DNA"/>
</dbReference>
<evidence type="ECO:0000256" key="1">
    <source>
        <dbReference type="SAM" id="MobiDB-lite"/>
    </source>
</evidence>
<sequence length="80" mass="9075">MRNGMNKCSITSENVGDGANESSLGRNELFYYAKAKRYRWGSSTINREKTIPRKRYPPLPAPSESTRQVLQKLDKLKVAA</sequence>
<feature type="region of interest" description="Disordered" evidence="1">
    <location>
        <begin position="1"/>
        <end position="23"/>
    </location>
</feature>
<keyword evidence="3" id="KW-1185">Reference proteome</keyword>
<proteinExistence type="predicted"/>
<reference evidence="2 3" key="1">
    <citation type="submission" date="2023-08" db="EMBL/GenBank/DDBJ databases">
        <title>A Necator americanus chromosomal reference genome.</title>
        <authorList>
            <person name="Ilik V."/>
            <person name="Petrzelkova K.J."/>
            <person name="Pardy F."/>
            <person name="Fuh T."/>
            <person name="Niatou-Singa F.S."/>
            <person name="Gouil Q."/>
            <person name="Baker L."/>
            <person name="Ritchie M.E."/>
            <person name="Jex A.R."/>
            <person name="Gazzola D."/>
            <person name="Li H."/>
            <person name="Toshio Fujiwara R."/>
            <person name="Zhan B."/>
            <person name="Aroian R.V."/>
            <person name="Pafco B."/>
            <person name="Schwarz E.M."/>
        </authorList>
    </citation>
    <scope>NUCLEOTIDE SEQUENCE [LARGE SCALE GENOMIC DNA]</scope>
    <source>
        <strain evidence="2 3">Aroian</strain>
        <tissue evidence="2">Whole animal</tissue>
    </source>
</reference>
<evidence type="ECO:0000313" key="2">
    <source>
        <dbReference type="EMBL" id="KAK6745643.1"/>
    </source>
</evidence>